<dbReference type="Gene3D" id="2.30.30.110">
    <property type="match status" value="1"/>
</dbReference>
<dbReference type="Proteomes" id="UP000249579">
    <property type="component" value="Plasmid pZKMB1"/>
</dbReference>
<dbReference type="Pfam" id="PF02452">
    <property type="entry name" value="PemK_toxin"/>
    <property type="match status" value="1"/>
</dbReference>
<evidence type="ECO:0000256" key="2">
    <source>
        <dbReference type="ARBA" id="ARBA00019638"/>
    </source>
</evidence>
<reference evidence="6 7" key="1">
    <citation type="journal article" date="2018" name="Front. Microbiol.">
        <title>Description and Comparative Genomics of Macrococcus caseolyticus subsp. hominis subsp. nov., Macrococcus goetzii sp. nov., Macrococcus epidermidis sp. nov., and Macrococcus bohemicus sp. nov., Novel Macrococci From Human Clinical Material With Virulence Potential and Suspected Uptake of Foreign DNA by Natural Transformation.</title>
        <authorList>
            <person name="Maslanova I."/>
            <person name="Wertheimer Z."/>
            <person name="Sedlacek I."/>
            <person name="Svec P."/>
            <person name="Indrakova A."/>
            <person name="Kovarovic V."/>
            <person name="Schumann P."/>
            <person name="Sproer C."/>
            <person name="Kralova S."/>
            <person name="Sedo O."/>
            <person name="Kristofova L."/>
            <person name="Vrbovska V."/>
            <person name="Fuzik T."/>
            <person name="Petras P."/>
            <person name="Zdrahal Z."/>
            <person name="Ruzickova V."/>
            <person name="Doskar J."/>
            <person name="Pantucek R."/>
        </authorList>
    </citation>
    <scope>NUCLEOTIDE SEQUENCE [LARGE SCALE GENOMIC DNA]</scope>
    <source>
        <strain evidence="6 7">03/115</strain>
        <plasmid evidence="6">pZKMB1</plasmid>
    </source>
</reference>
<keyword evidence="6" id="KW-0614">Plasmid</keyword>
<accession>A0A328A306</accession>
<evidence type="ECO:0000256" key="4">
    <source>
        <dbReference type="ARBA" id="ARBA00031226"/>
    </source>
</evidence>
<dbReference type="OrthoDB" id="2971599at2"/>
<dbReference type="RefSeq" id="WP_111744392.1">
    <property type="nucleotide sequence ID" value="NZ_CM009972.1"/>
</dbReference>
<dbReference type="InterPro" id="IPR003477">
    <property type="entry name" value="PemK-like"/>
</dbReference>
<name>A0A328A306_9STAP</name>
<evidence type="ECO:0000256" key="5">
    <source>
        <dbReference type="ARBA" id="ARBA00032054"/>
    </source>
</evidence>
<protein>
    <recommendedName>
        <fullName evidence="2">Endoribonuclease MazF</fullName>
    </recommendedName>
    <alternativeName>
        <fullName evidence="4">Toxin MazF</fullName>
    </alternativeName>
    <alternativeName>
        <fullName evidence="5">mRNA interferase MazF</fullName>
    </alternativeName>
</protein>
<keyword evidence="3" id="KW-1277">Toxin-antitoxin system</keyword>
<comment type="similarity">
    <text evidence="1">Belongs to the PemK/MazF family.</text>
</comment>
<evidence type="ECO:0000313" key="6">
    <source>
        <dbReference type="EMBL" id="RAK47818.1"/>
    </source>
</evidence>
<dbReference type="SUPFAM" id="SSF50118">
    <property type="entry name" value="Cell growth inhibitor/plasmid maintenance toxic component"/>
    <property type="match status" value="1"/>
</dbReference>
<dbReference type="InterPro" id="IPR011067">
    <property type="entry name" value="Plasmid_toxin/cell-grow_inhib"/>
</dbReference>
<dbReference type="EMBL" id="PZJG01000030">
    <property type="protein sequence ID" value="RAK47818.1"/>
    <property type="molecule type" value="Genomic_DNA"/>
</dbReference>
<dbReference type="GO" id="GO:0003677">
    <property type="term" value="F:DNA binding"/>
    <property type="evidence" value="ECO:0007669"/>
    <property type="project" value="InterPro"/>
</dbReference>
<comment type="caution">
    <text evidence="6">The sequence shown here is derived from an EMBL/GenBank/DDBJ whole genome shotgun (WGS) entry which is preliminary data.</text>
</comment>
<evidence type="ECO:0000256" key="1">
    <source>
        <dbReference type="ARBA" id="ARBA00007521"/>
    </source>
</evidence>
<evidence type="ECO:0000256" key="3">
    <source>
        <dbReference type="ARBA" id="ARBA00022649"/>
    </source>
</evidence>
<geneLocation type="plasmid" evidence="7">
    <name>pzkmb1</name>
</geneLocation>
<gene>
    <name evidence="6" type="ORF">BHX94_12105</name>
</gene>
<dbReference type="AlphaFoldDB" id="A0A328A306"/>
<organism evidence="6 7">
    <name type="scientific">Macrococcoides bohemicum</name>
    <dbReference type="NCBI Taxonomy" id="1903056"/>
    <lineage>
        <taxon>Bacteria</taxon>
        <taxon>Bacillati</taxon>
        <taxon>Bacillota</taxon>
        <taxon>Bacilli</taxon>
        <taxon>Bacillales</taxon>
        <taxon>Staphylococcaceae</taxon>
        <taxon>Macrococcoides</taxon>
    </lineage>
</organism>
<proteinExistence type="inferred from homology"/>
<sequence length="204" mass="23361">MGIYQAGDIVHVKHFPYDPKLTSDNDEGKGRFGVVLSTQNNDINVIPIMPITSHGKDTERKTYLLRQDEVRLPPNLIYKSNKRESEIYGVIKTERIESFDKMDVTPPLVRLDNNTLLNIYNTYQSNISVDSIKETYNQTMPNHNLIMQNLKENLIARKLGFLTVDYDTNKFDVMRDVNLKVDKIGYVDSLGKHKNIGSVAKLSI</sequence>
<evidence type="ECO:0000313" key="7">
    <source>
        <dbReference type="Proteomes" id="UP000249579"/>
    </source>
</evidence>